<feature type="region of interest" description="Disordered" evidence="2">
    <location>
        <begin position="1"/>
        <end position="40"/>
    </location>
</feature>
<dbReference type="FunFam" id="1.25.40.720:FF:000004">
    <property type="entry name" value="WGS project CABT00000000 data, contig 2.6"/>
    <property type="match status" value="1"/>
</dbReference>
<evidence type="ECO:0000259" key="3">
    <source>
        <dbReference type="Pfam" id="PF10193"/>
    </source>
</evidence>
<reference evidence="4 5" key="1">
    <citation type="journal article" date="2017" name="G3 (Bethesda)">
        <title>First Draft Genome Sequence of the Pathogenic Fungus Lomentospora prolificans (Formerly Scedosporium prolificans).</title>
        <authorList>
            <person name="Luo R."/>
            <person name="Zimin A."/>
            <person name="Workman R."/>
            <person name="Fan Y."/>
            <person name="Pertea G."/>
            <person name="Grossman N."/>
            <person name="Wear M.P."/>
            <person name="Jia B."/>
            <person name="Miller H."/>
            <person name="Casadevall A."/>
            <person name="Timp W."/>
            <person name="Zhang S.X."/>
            <person name="Salzberg S.L."/>
        </authorList>
    </citation>
    <scope>NUCLEOTIDE SEQUENCE [LARGE SCALE GENOMIC DNA]</scope>
    <source>
        <strain evidence="4 5">JHH-5317</strain>
    </source>
</reference>
<feature type="compositionally biased region" description="Polar residues" evidence="2">
    <location>
        <begin position="7"/>
        <end position="25"/>
    </location>
</feature>
<dbReference type="AlphaFoldDB" id="A0A2N3N211"/>
<dbReference type="OrthoDB" id="10258062at2759"/>
<dbReference type="PANTHER" id="PTHR15830:SF10">
    <property type="entry name" value="TELOMERE LENGTH REGULATION PROTEIN TEL2 HOMOLOG"/>
    <property type="match status" value="1"/>
</dbReference>
<evidence type="ECO:0000313" key="5">
    <source>
        <dbReference type="Proteomes" id="UP000233524"/>
    </source>
</evidence>
<name>A0A2N3N211_9PEZI</name>
<sequence length="998" mass="110373">MDDFFTPVSTTYTNPRLQGSTSNKTVAEAPKSRNKDSTAITTPEEALDILKSQPDYDDLLRALRFLTHPDHGFNLSSPGPVGSQITTVLVNEIAPDYWPVFQEPQDEEASPPKTRENADLKLLLLCLQSAGAINGILRRLQTLIREMKSTSNGPKRPDLELNMSTYVDILSAVLDGDDVMKSLWRRSAGGTGLDSLRSSHISKDIASILGRGVIVSTTAEADFLVGRKGSSMHWVSDTKRYVEWLARSLAHWMKDEPSDKEYQFCVQIFVASWSLGYAGEFLRLLGYLSALLPRSLQALDDMYYELFASLLLRNDARPQALSRMLLGIHSLQRNKACYALLAFLSKVVQERIDSTEPSSYDSIVSAAATLIKRILPSEVLSRDSFIAWLVPETSGATPGSNVWTRRAVLACFSDDVGFLAELMEKAVSVFGDTLWINWAPLIEQQALAETILISSAYLSPPKRSHLQMIAAGPTYTRMISNRLETPNNSARVLGMVVGETISSLVHAPEQRLDFKMSETDSEDAKRYKSLAHVHDQPGPIQPLLMHQNTREVKTTLKTAQKPKKSQAVAASQKKKPTLIIEEVSSGEDDDIIPYAKPDSDAEDSDEDPTLVRRDKVKAPVYIRNLITYLRDTENYDKQETGLKTAPSLIRRKANFGAEVRDHAEELATLLVGLQDKYDLEDFYELRLDSMVALIISIPKVMAPWFIKTFFQGDYSLSQRGVILAALGLAARELAGFEQSGYVRDGSFPSKKLAERMEQLFLGSTAPDQNPALGSNLKPLPPTALDSITKSMATSFLGPLAADAADKIAGPDSLKLSTLKSKVKGKNIQAGTPNVTSDVLATQFLRPLVERYQYALSVKNARVARVLTEPYLLTTYLKTVAIIYHAGGPTMPNIIDLTAIAWNAVLTVRSYLAGNLPATAAGLTVLAVLLDVNEFTSQRLAMMMSKQITDTIEWLDQLLTVIRGGDKEEDEVRLLASGVMVRLHQLLERYRMDFAGALY</sequence>
<protein>
    <recommendedName>
        <fullName evidence="3">Telomere length regulation protein conserved domain-containing protein</fullName>
    </recommendedName>
</protein>
<evidence type="ECO:0000256" key="1">
    <source>
        <dbReference type="ARBA" id="ARBA00006133"/>
    </source>
</evidence>
<dbReference type="GO" id="GO:0042162">
    <property type="term" value="F:telomeric DNA binding"/>
    <property type="evidence" value="ECO:0007669"/>
    <property type="project" value="TreeGrafter"/>
</dbReference>
<dbReference type="InterPro" id="IPR051970">
    <property type="entry name" value="TEL2_Regulation"/>
</dbReference>
<evidence type="ECO:0000256" key="2">
    <source>
        <dbReference type="SAM" id="MobiDB-lite"/>
    </source>
</evidence>
<dbReference type="InterPro" id="IPR038528">
    <property type="entry name" value="TEL2_C_sf"/>
</dbReference>
<dbReference type="Pfam" id="PF10193">
    <property type="entry name" value="Telomere_reg-2"/>
    <property type="match status" value="1"/>
</dbReference>
<proteinExistence type="inferred from homology"/>
<organism evidence="4 5">
    <name type="scientific">Lomentospora prolificans</name>
    <dbReference type="NCBI Taxonomy" id="41688"/>
    <lineage>
        <taxon>Eukaryota</taxon>
        <taxon>Fungi</taxon>
        <taxon>Dikarya</taxon>
        <taxon>Ascomycota</taxon>
        <taxon>Pezizomycotina</taxon>
        <taxon>Sordariomycetes</taxon>
        <taxon>Hypocreomycetidae</taxon>
        <taxon>Microascales</taxon>
        <taxon>Microascaceae</taxon>
        <taxon>Lomentospora</taxon>
    </lineage>
</organism>
<comment type="similarity">
    <text evidence="1">Belongs to the TEL2 family.</text>
</comment>
<dbReference type="VEuPathDB" id="FungiDB:jhhlp_007208"/>
<dbReference type="EMBL" id="NLAX01001034">
    <property type="protein sequence ID" value="PKS06460.1"/>
    <property type="molecule type" value="Genomic_DNA"/>
</dbReference>
<accession>A0A2N3N211</accession>
<feature type="region of interest" description="Disordered" evidence="2">
    <location>
        <begin position="589"/>
        <end position="609"/>
    </location>
</feature>
<dbReference type="PANTHER" id="PTHR15830">
    <property type="entry name" value="TELOMERE LENGTH REGULATION PROTEIN TEL2 FAMILY MEMBER"/>
    <property type="match status" value="1"/>
</dbReference>
<keyword evidence="5" id="KW-1185">Reference proteome</keyword>
<comment type="caution">
    <text evidence="4">The sequence shown here is derived from an EMBL/GenBank/DDBJ whole genome shotgun (WGS) entry which is preliminary data.</text>
</comment>
<gene>
    <name evidence="4" type="ORF">jhhlp_007208</name>
</gene>
<dbReference type="GO" id="GO:0051083">
    <property type="term" value="P:'de novo' cotranslational protein folding"/>
    <property type="evidence" value="ECO:0007669"/>
    <property type="project" value="TreeGrafter"/>
</dbReference>
<dbReference type="STRING" id="41688.A0A2N3N211"/>
<evidence type="ECO:0000313" key="4">
    <source>
        <dbReference type="EMBL" id="PKS06460.1"/>
    </source>
</evidence>
<dbReference type="Proteomes" id="UP000233524">
    <property type="component" value="Unassembled WGS sequence"/>
</dbReference>
<dbReference type="GO" id="GO:0005829">
    <property type="term" value="C:cytosol"/>
    <property type="evidence" value="ECO:0007669"/>
    <property type="project" value="TreeGrafter"/>
</dbReference>
<dbReference type="Gene3D" id="1.25.40.720">
    <property type="entry name" value="Telomere length regulation protein 2, C-terminal domain"/>
    <property type="match status" value="2"/>
</dbReference>
<dbReference type="GO" id="GO:0051879">
    <property type="term" value="F:Hsp90 protein binding"/>
    <property type="evidence" value="ECO:0007669"/>
    <property type="project" value="TreeGrafter"/>
</dbReference>
<dbReference type="InterPro" id="IPR019337">
    <property type="entry name" value="Telomere_length_regulation_dom"/>
</dbReference>
<feature type="domain" description="Telomere length regulation protein conserved" evidence="3">
    <location>
        <begin position="619"/>
        <end position="730"/>
    </location>
</feature>
<dbReference type="InParanoid" id="A0A2N3N211"/>